<dbReference type="EMBL" id="LR797075">
    <property type="protein sequence ID" value="CAB4185576.1"/>
    <property type="molecule type" value="Genomic_DNA"/>
</dbReference>
<reference evidence="2" key="1">
    <citation type="submission" date="2020-05" db="EMBL/GenBank/DDBJ databases">
        <authorList>
            <person name="Chiriac C."/>
            <person name="Salcher M."/>
            <person name="Ghai R."/>
            <person name="Kavagutti S V."/>
        </authorList>
    </citation>
    <scope>NUCLEOTIDE SEQUENCE</scope>
</reference>
<evidence type="ECO:0000313" key="5">
    <source>
        <dbReference type="EMBL" id="CAB5231345.1"/>
    </source>
</evidence>
<gene>
    <name evidence="2" type="ORF">UFOVP1127_100</name>
    <name evidence="3" type="ORF">UFOVP1242_110</name>
    <name evidence="4" type="ORF">UFOVP1492_34</name>
    <name evidence="5" type="ORF">UFOVP1580_63</name>
</gene>
<feature type="compositionally biased region" description="Basic residues" evidence="1">
    <location>
        <begin position="204"/>
        <end position="214"/>
    </location>
</feature>
<dbReference type="EMBL" id="LR797197">
    <property type="protein sequence ID" value="CAB4193594.1"/>
    <property type="molecule type" value="Genomic_DNA"/>
</dbReference>
<dbReference type="EMBL" id="LR797450">
    <property type="protein sequence ID" value="CAB4217475.1"/>
    <property type="molecule type" value="Genomic_DNA"/>
</dbReference>
<feature type="region of interest" description="Disordered" evidence="1">
    <location>
        <begin position="190"/>
        <end position="214"/>
    </location>
</feature>
<name>A0A6J5QST4_9CAUD</name>
<evidence type="ECO:0000313" key="2">
    <source>
        <dbReference type="EMBL" id="CAB4185576.1"/>
    </source>
</evidence>
<protein>
    <submittedName>
        <fullName evidence="2">Uncharacterized protein</fullName>
    </submittedName>
</protein>
<evidence type="ECO:0000313" key="4">
    <source>
        <dbReference type="EMBL" id="CAB4217475.1"/>
    </source>
</evidence>
<sequence length="214" mass="24001">MDFSDFKISALANMSAIELRGVAKHFGIAIPRTVKTKEAIADLIRNTFHENPSLLKSPIIEESIDWKNVEQLCGMLCTYSEIAAFFHITVERIARLCYEEFGIQWSDFYAKYSSNGKISLRRAQMQSAVGAKAVYDVNGNRVREEVKPAVAMQIFLGKTILGQIEPREKRDDQSGTSLTMEDLVEYMSETKTSEDILTNPSTAKAKRSAYKGNG</sequence>
<evidence type="ECO:0000313" key="3">
    <source>
        <dbReference type="EMBL" id="CAB4193594.1"/>
    </source>
</evidence>
<organism evidence="2">
    <name type="scientific">uncultured Caudovirales phage</name>
    <dbReference type="NCBI Taxonomy" id="2100421"/>
    <lineage>
        <taxon>Viruses</taxon>
        <taxon>Duplodnaviria</taxon>
        <taxon>Heunggongvirae</taxon>
        <taxon>Uroviricota</taxon>
        <taxon>Caudoviricetes</taxon>
        <taxon>Peduoviridae</taxon>
        <taxon>Maltschvirus</taxon>
        <taxon>Maltschvirus maltsch</taxon>
    </lineage>
</organism>
<accession>A0A6J5QST4</accession>
<evidence type="ECO:0000256" key="1">
    <source>
        <dbReference type="SAM" id="MobiDB-lite"/>
    </source>
</evidence>
<dbReference type="EMBL" id="LR798430">
    <property type="protein sequence ID" value="CAB5231345.1"/>
    <property type="molecule type" value="Genomic_DNA"/>
</dbReference>
<proteinExistence type="predicted"/>